<dbReference type="KEGG" id="kaf:KAFR_0E02990"/>
<feature type="compositionally biased region" description="Polar residues" evidence="7">
    <location>
        <begin position="257"/>
        <end position="271"/>
    </location>
</feature>
<evidence type="ECO:0000256" key="4">
    <source>
        <dbReference type="ARBA" id="ARBA00022490"/>
    </source>
</evidence>
<feature type="compositionally biased region" description="Polar residues" evidence="7">
    <location>
        <begin position="317"/>
        <end position="337"/>
    </location>
</feature>
<dbReference type="eggNOG" id="ENOG502S0AD">
    <property type="taxonomic scope" value="Eukaryota"/>
</dbReference>
<dbReference type="GO" id="GO:0051233">
    <property type="term" value="C:spindle midzone"/>
    <property type="evidence" value="ECO:0007669"/>
    <property type="project" value="EnsemblFungi"/>
</dbReference>
<evidence type="ECO:0000256" key="1">
    <source>
        <dbReference type="ARBA" id="ARBA00004123"/>
    </source>
</evidence>
<dbReference type="GO" id="GO:0032185">
    <property type="term" value="P:septin cytoskeleton organization"/>
    <property type="evidence" value="ECO:0007669"/>
    <property type="project" value="EnsemblFungi"/>
</dbReference>
<feature type="compositionally biased region" description="Basic and acidic residues" evidence="7">
    <location>
        <begin position="446"/>
        <end position="466"/>
    </location>
</feature>
<feature type="compositionally biased region" description="Polar residues" evidence="7">
    <location>
        <begin position="402"/>
        <end position="415"/>
    </location>
</feature>
<dbReference type="EMBL" id="HE650825">
    <property type="protein sequence ID" value="CCF58451.1"/>
    <property type="molecule type" value="Genomic_DNA"/>
</dbReference>
<name>H2AVQ1_KAZAF</name>
<reference evidence="9 10" key="1">
    <citation type="journal article" date="2011" name="Proc. Natl. Acad. Sci. U.S.A.">
        <title>Evolutionary erosion of yeast sex chromosomes by mating-type switching accidents.</title>
        <authorList>
            <person name="Gordon J.L."/>
            <person name="Armisen D."/>
            <person name="Proux-Wera E."/>
            <person name="Oheigeartaigh S.S."/>
            <person name="Byrne K.P."/>
            <person name="Wolfe K.H."/>
        </authorList>
    </citation>
    <scope>NUCLEOTIDE SEQUENCE [LARGE SCALE GENOMIC DNA]</scope>
    <source>
        <strain evidence="10">ATCC 22294 / BCRC 22015 / CBS 2517 / CECT 1963 / NBRC 1671 / NRRL Y-8276</strain>
    </source>
</reference>
<feature type="domain" description="Inner centromere protein ARK-binding" evidence="8">
    <location>
        <begin position="609"/>
        <end position="660"/>
    </location>
</feature>
<dbReference type="InterPro" id="IPR005635">
    <property type="entry name" value="Inner_centromere_prot_ARK-bd"/>
</dbReference>
<dbReference type="FunCoup" id="H2AVQ1">
    <property type="interactions" value="47"/>
</dbReference>
<evidence type="ECO:0000256" key="7">
    <source>
        <dbReference type="SAM" id="MobiDB-lite"/>
    </source>
</evidence>
<evidence type="ECO:0000259" key="8">
    <source>
        <dbReference type="Pfam" id="PF03941"/>
    </source>
</evidence>
<dbReference type="RefSeq" id="XP_003957586.1">
    <property type="nucleotide sequence ID" value="XM_003957537.1"/>
</dbReference>
<feature type="region of interest" description="Disordered" evidence="7">
    <location>
        <begin position="139"/>
        <end position="198"/>
    </location>
</feature>
<feature type="compositionally biased region" description="Polar residues" evidence="7">
    <location>
        <begin position="347"/>
        <end position="362"/>
    </location>
</feature>
<keyword evidence="5" id="KW-0206">Cytoskeleton</keyword>
<accession>H2AVQ1</accession>
<gene>
    <name evidence="9" type="primary">KAFR0E02990</name>
    <name evidence="9" type="ORF">KAFR_0E02990</name>
</gene>
<feature type="compositionally biased region" description="Polar residues" evidence="7">
    <location>
        <begin position="175"/>
        <end position="184"/>
    </location>
</feature>
<dbReference type="InParanoid" id="H2AVQ1"/>
<evidence type="ECO:0000256" key="6">
    <source>
        <dbReference type="ARBA" id="ARBA00023242"/>
    </source>
</evidence>
<dbReference type="Proteomes" id="UP000005220">
    <property type="component" value="Chromosome 5"/>
</dbReference>
<dbReference type="STRING" id="1071382.H2AVQ1"/>
<sequence length="679" mass="76919">MEWAIQAAKKKTQQPAGSSRSIIESLNSFNNITLEHQDQLNNLLGDANTWLNDGMEIISKKGMDRSQLANRSASVMVSPEKSITKVELETVVKTELSENKIHIATDDETPKRISWENLPNITPRSLKQRELQDIFNAHMTRDESPSSKQAQRKSSPWSPFKVEQTLKASVKAEPTMSSESTTFKTEVAPSKAANQSQETKMPLASEAKALIPDTLDIGNKSQNLTVGRMKRRSNMFVPLPRKDPLVVKPVQTNVHSLHTASLKSTNNTSPVSEYGPKGKIPTIKIRHSPRNKNNLTKLSKPGESVFDRLSSLSTKSFENKVNNKSTNKKYSPSSIDLSGSPKRRASQRSSRNSVDLSMQETLKNIFAPNMTELNPQRVKKTIDESPGRNRRSLIPRLDKNNLKQLSTPHRIPSTNKIEKTKGDTPLVSKVQEAAEDTVSSKGLTVIEEKSKVNPKESKKSPAKRDRLTKFQLLPPSVDADKHELKKKLNKRLSEVMKTQQEQERRRKHQQRKKSNADDYPKRQSRTFSEFKSFSTATANTNFSTNANKSRRSGVSELIQNHNSFNNVISSYHVDTNNILDALNTGDHRMKLADYNTPSSTDNMNNTLPEIYSDSDQEDNTQTLADWAREPQLQEQLLVQQNWDYKQIFGPVPPLHMDEIFQTSRLNKFKPRQSLKYRNQ</sequence>
<dbReference type="GO" id="GO:0032465">
    <property type="term" value="P:regulation of cytokinesis"/>
    <property type="evidence" value="ECO:0007669"/>
    <property type="project" value="EnsemblFungi"/>
</dbReference>
<feature type="region of interest" description="Disordered" evidence="7">
    <location>
        <begin position="495"/>
        <end position="528"/>
    </location>
</feature>
<keyword evidence="4" id="KW-0963">Cytoplasm</keyword>
<feature type="region of interest" description="Disordered" evidence="7">
    <location>
        <begin position="317"/>
        <end position="466"/>
    </location>
</feature>
<evidence type="ECO:0000256" key="2">
    <source>
        <dbReference type="ARBA" id="ARBA00004186"/>
    </source>
</evidence>
<proteinExistence type="inferred from homology"/>
<dbReference type="GO" id="GO:0007059">
    <property type="term" value="P:chromosome segregation"/>
    <property type="evidence" value="ECO:0007669"/>
    <property type="project" value="EnsemblFungi"/>
</dbReference>
<feature type="compositionally biased region" description="Polar residues" evidence="7">
    <location>
        <begin position="146"/>
        <end position="157"/>
    </location>
</feature>
<dbReference type="AlphaFoldDB" id="H2AVQ1"/>
<evidence type="ECO:0000256" key="3">
    <source>
        <dbReference type="ARBA" id="ARBA00010042"/>
    </source>
</evidence>
<dbReference type="GO" id="GO:0072686">
    <property type="term" value="C:mitotic spindle"/>
    <property type="evidence" value="ECO:0007669"/>
    <property type="project" value="EnsemblFungi"/>
</dbReference>
<dbReference type="HOGENOM" id="CLU_015675_0_0_1"/>
<dbReference type="GO" id="GO:0030295">
    <property type="term" value="F:protein kinase activator activity"/>
    <property type="evidence" value="ECO:0007669"/>
    <property type="project" value="EnsemblFungi"/>
</dbReference>
<comment type="similarity">
    <text evidence="3">Belongs to the INCENP family.</text>
</comment>
<dbReference type="OrthoDB" id="6123at2759"/>
<organism evidence="9 10">
    <name type="scientific">Kazachstania africana (strain ATCC 22294 / BCRC 22015 / CBS 2517 / CECT 1963 / NBRC 1671 / NRRL Y-8276)</name>
    <name type="common">Yeast</name>
    <name type="synonym">Kluyveromyces africanus</name>
    <dbReference type="NCBI Taxonomy" id="1071382"/>
    <lineage>
        <taxon>Eukaryota</taxon>
        <taxon>Fungi</taxon>
        <taxon>Dikarya</taxon>
        <taxon>Ascomycota</taxon>
        <taxon>Saccharomycotina</taxon>
        <taxon>Saccharomycetes</taxon>
        <taxon>Saccharomycetales</taxon>
        <taxon>Saccharomycetaceae</taxon>
        <taxon>Kazachstania</taxon>
    </lineage>
</organism>
<keyword evidence="10" id="KW-1185">Reference proteome</keyword>
<dbReference type="GO" id="GO:0005634">
    <property type="term" value="C:nucleus"/>
    <property type="evidence" value="ECO:0007669"/>
    <property type="project" value="UniProtKB-SubCell"/>
</dbReference>
<evidence type="ECO:0000313" key="9">
    <source>
        <dbReference type="EMBL" id="CCF58451.1"/>
    </source>
</evidence>
<feature type="region of interest" description="Disordered" evidence="7">
    <location>
        <begin position="257"/>
        <end position="301"/>
    </location>
</feature>
<protein>
    <recommendedName>
        <fullName evidence="8">Inner centromere protein ARK-binding domain-containing protein</fullName>
    </recommendedName>
</protein>
<dbReference type="GO" id="GO:0005828">
    <property type="term" value="C:kinetochore microtubule"/>
    <property type="evidence" value="ECO:0007669"/>
    <property type="project" value="EnsemblFungi"/>
</dbReference>
<comment type="subcellular location">
    <subcellularLocation>
        <location evidence="2">Cytoplasm</location>
        <location evidence="2">Cytoskeleton</location>
        <location evidence="2">Spindle</location>
    </subcellularLocation>
    <subcellularLocation>
        <location evidence="1">Nucleus</location>
    </subcellularLocation>
</comment>
<dbReference type="GO" id="GO:0032133">
    <property type="term" value="C:chromosome passenger complex"/>
    <property type="evidence" value="ECO:0007669"/>
    <property type="project" value="EnsemblFungi"/>
</dbReference>
<dbReference type="Pfam" id="PF03941">
    <property type="entry name" value="INCENP_ARK-bind"/>
    <property type="match status" value="1"/>
</dbReference>
<evidence type="ECO:0000256" key="5">
    <source>
        <dbReference type="ARBA" id="ARBA00023212"/>
    </source>
</evidence>
<keyword evidence="6" id="KW-0539">Nucleus</keyword>
<evidence type="ECO:0000313" key="10">
    <source>
        <dbReference type="Proteomes" id="UP000005220"/>
    </source>
</evidence>
<dbReference type="GeneID" id="13883188"/>